<sequence length="227" mass="24054">MSNAPLVSLPVFRSPVGPAHAVTILLGAVAATDLLIIGAAFNVRGLMREVGSGGGTYTQDELDLADIFMGGGSLLYGVLLIATASVYIVWFHRARCNAEVFAPDLQRRGAGWAIGAWFIPIVNLFMPRGIAGDVWRASSPDPYGRPVSTALLNFWWGAWIVSLFYDRYATKTYDKAETPGEIADAATLVMTGAAFDIGAAVLAILVVRKVTAMQHAKATGGVVPATL</sequence>
<proteinExistence type="predicted"/>
<feature type="transmembrane region" description="Helical" evidence="1">
    <location>
        <begin position="185"/>
        <end position="207"/>
    </location>
</feature>
<reference evidence="3" key="1">
    <citation type="journal article" date="2014" name="Int. J. Syst. Evol. Microbiol.">
        <title>Complete genome sequence of Corynebacterium casei LMG S-19264T (=DSM 44701T), isolated from a smear-ripened cheese.</title>
        <authorList>
            <consortium name="US DOE Joint Genome Institute (JGI-PGF)"/>
            <person name="Walter F."/>
            <person name="Albersmeier A."/>
            <person name="Kalinowski J."/>
            <person name="Ruckert C."/>
        </authorList>
    </citation>
    <scope>NUCLEOTIDE SEQUENCE</scope>
    <source>
        <strain evidence="3">JCM 3172</strain>
    </source>
</reference>
<dbReference type="Proteomes" id="UP000619486">
    <property type="component" value="Unassembled WGS sequence"/>
</dbReference>
<evidence type="ECO:0000259" key="2">
    <source>
        <dbReference type="Pfam" id="PF14219"/>
    </source>
</evidence>
<keyword evidence="4" id="KW-1185">Reference proteome</keyword>
<protein>
    <recommendedName>
        <fullName evidence="2">DUF4328 domain-containing protein</fullName>
    </recommendedName>
</protein>
<feature type="domain" description="DUF4328" evidence="2">
    <location>
        <begin position="58"/>
        <end position="211"/>
    </location>
</feature>
<dbReference type="InterPro" id="IPR025565">
    <property type="entry name" value="DUF4328"/>
</dbReference>
<name>A0A918HDS7_9ACTN</name>
<feature type="transmembrane region" description="Helical" evidence="1">
    <location>
        <begin position="20"/>
        <end position="43"/>
    </location>
</feature>
<organism evidence="3 4">
    <name type="scientific">Streptomyces purpureus</name>
    <dbReference type="NCBI Taxonomy" id="1951"/>
    <lineage>
        <taxon>Bacteria</taxon>
        <taxon>Bacillati</taxon>
        <taxon>Actinomycetota</taxon>
        <taxon>Actinomycetes</taxon>
        <taxon>Kitasatosporales</taxon>
        <taxon>Streptomycetaceae</taxon>
        <taxon>Streptomyces</taxon>
    </lineage>
</organism>
<keyword evidence="1" id="KW-1133">Transmembrane helix</keyword>
<reference evidence="3" key="2">
    <citation type="submission" date="2020-09" db="EMBL/GenBank/DDBJ databases">
        <authorList>
            <person name="Sun Q."/>
            <person name="Ohkuma M."/>
        </authorList>
    </citation>
    <scope>NUCLEOTIDE SEQUENCE</scope>
    <source>
        <strain evidence="3">JCM 3172</strain>
    </source>
</reference>
<keyword evidence="1" id="KW-0472">Membrane</keyword>
<keyword evidence="1" id="KW-0812">Transmembrane</keyword>
<gene>
    <name evidence="3" type="ORF">GCM10014713_58570</name>
</gene>
<comment type="caution">
    <text evidence="3">The sequence shown here is derived from an EMBL/GenBank/DDBJ whole genome shotgun (WGS) entry which is preliminary data.</text>
</comment>
<dbReference type="AlphaFoldDB" id="A0A918HDS7"/>
<feature type="transmembrane region" description="Helical" evidence="1">
    <location>
        <begin position="110"/>
        <end position="126"/>
    </location>
</feature>
<dbReference type="EMBL" id="BMQQ01000031">
    <property type="protein sequence ID" value="GGT57244.1"/>
    <property type="molecule type" value="Genomic_DNA"/>
</dbReference>
<evidence type="ECO:0000256" key="1">
    <source>
        <dbReference type="SAM" id="Phobius"/>
    </source>
</evidence>
<feature type="transmembrane region" description="Helical" evidence="1">
    <location>
        <begin position="64"/>
        <end position="90"/>
    </location>
</feature>
<evidence type="ECO:0000313" key="4">
    <source>
        <dbReference type="Proteomes" id="UP000619486"/>
    </source>
</evidence>
<dbReference type="Pfam" id="PF14219">
    <property type="entry name" value="DUF4328"/>
    <property type="match status" value="1"/>
</dbReference>
<accession>A0A918HDS7</accession>
<feature type="transmembrane region" description="Helical" evidence="1">
    <location>
        <begin position="147"/>
        <end position="165"/>
    </location>
</feature>
<evidence type="ECO:0000313" key="3">
    <source>
        <dbReference type="EMBL" id="GGT57244.1"/>
    </source>
</evidence>